<keyword evidence="3" id="KW-0694">RNA-binding</keyword>
<dbReference type="GO" id="GO:0003735">
    <property type="term" value="F:structural constituent of ribosome"/>
    <property type="evidence" value="ECO:0007669"/>
    <property type="project" value="InterPro"/>
</dbReference>
<name>A0A2G9YSY4_9BACT</name>
<keyword evidence="3 4" id="KW-0689">Ribosomal protein</keyword>
<dbReference type="GO" id="GO:0005737">
    <property type="term" value="C:cytoplasm"/>
    <property type="evidence" value="ECO:0007669"/>
    <property type="project" value="UniProtKB-ARBA"/>
</dbReference>
<evidence type="ECO:0000256" key="2">
    <source>
        <dbReference type="ARBA" id="ARBA00035294"/>
    </source>
</evidence>
<dbReference type="InterPro" id="IPR035980">
    <property type="entry name" value="Ribosomal_bS6_sf"/>
</dbReference>
<dbReference type="GO" id="GO:0070181">
    <property type="term" value="F:small ribosomal subunit rRNA binding"/>
    <property type="evidence" value="ECO:0007669"/>
    <property type="project" value="TreeGrafter"/>
</dbReference>
<accession>A0A2G9YSY4</accession>
<protein>
    <recommendedName>
        <fullName evidence="2 3">Small ribosomal subunit protein bS6</fullName>
    </recommendedName>
</protein>
<dbReference type="NCBIfam" id="TIGR00166">
    <property type="entry name" value="S6"/>
    <property type="match status" value="1"/>
</dbReference>
<dbReference type="CDD" id="cd00473">
    <property type="entry name" value="bS6"/>
    <property type="match status" value="1"/>
</dbReference>
<dbReference type="Proteomes" id="UP000229054">
    <property type="component" value="Unassembled WGS sequence"/>
</dbReference>
<evidence type="ECO:0000256" key="1">
    <source>
        <dbReference type="ARBA" id="ARBA00009512"/>
    </source>
</evidence>
<dbReference type="Gene3D" id="3.30.70.60">
    <property type="match status" value="1"/>
</dbReference>
<dbReference type="GO" id="GO:1990904">
    <property type="term" value="C:ribonucleoprotein complex"/>
    <property type="evidence" value="ECO:0007669"/>
    <property type="project" value="UniProtKB-KW"/>
</dbReference>
<dbReference type="SUPFAM" id="SSF54995">
    <property type="entry name" value="Ribosomal protein S6"/>
    <property type="match status" value="1"/>
</dbReference>
<dbReference type="PANTHER" id="PTHR21011:SF1">
    <property type="entry name" value="SMALL RIBOSOMAL SUBUNIT PROTEIN BS6M"/>
    <property type="match status" value="1"/>
</dbReference>
<dbReference type="EMBL" id="PCRN01000045">
    <property type="protein sequence ID" value="PIP22354.1"/>
    <property type="molecule type" value="Genomic_DNA"/>
</dbReference>
<gene>
    <name evidence="3 4" type="primary">rpsF</name>
    <name evidence="4" type="ORF">COX38_01070</name>
</gene>
<comment type="caution">
    <text evidence="4">The sequence shown here is derived from an EMBL/GenBank/DDBJ whole genome shotgun (WGS) entry which is preliminary data.</text>
</comment>
<dbReference type="HAMAP" id="MF_00360">
    <property type="entry name" value="Ribosomal_bS6"/>
    <property type="match status" value="1"/>
</dbReference>
<dbReference type="Pfam" id="PF01250">
    <property type="entry name" value="Ribosomal_S6"/>
    <property type="match status" value="1"/>
</dbReference>
<keyword evidence="3" id="KW-0687">Ribonucleoprotein</keyword>
<organism evidence="4 5">
    <name type="scientific">Candidatus Nealsonbacteria bacterium CG23_combo_of_CG06-09_8_20_14_all_39_25</name>
    <dbReference type="NCBI Taxonomy" id="1974723"/>
    <lineage>
        <taxon>Bacteria</taxon>
        <taxon>Candidatus Nealsoniibacteriota</taxon>
    </lineage>
</organism>
<reference evidence="4 5" key="1">
    <citation type="submission" date="2017-09" db="EMBL/GenBank/DDBJ databases">
        <title>Depth-based differentiation of microbial function through sediment-hosted aquifers and enrichment of novel symbionts in the deep terrestrial subsurface.</title>
        <authorList>
            <person name="Probst A.J."/>
            <person name="Ladd B."/>
            <person name="Jarett J.K."/>
            <person name="Geller-Mcgrath D.E."/>
            <person name="Sieber C.M."/>
            <person name="Emerson J.B."/>
            <person name="Anantharaman K."/>
            <person name="Thomas B.C."/>
            <person name="Malmstrom R."/>
            <person name="Stieglmeier M."/>
            <person name="Klingl A."/>
            <person name="Woyke T."/>
            <person name="Ryan C.M."/>
            <person name="Banfield J.F."/>
        </authorList>
    </citation>
    <scope>NUCLEOTIDE SEQUENCE [LARGE SCALE GENOMIC DNA]</scope>
    <source>
        <strain evidence="4">CG23_combo_of_CG06-09_8_20_14_all_39_25</strain>
    </source>
</reference>
<comment type="function">
    <text evidence="3">Binds together with bS18 to 16S ribosomal RNA.</text>
</comment>
<dbReference type="PANTHER" id="PTHR21011">
    <property type="entry name" value="MITOCHONDRIAL 28S RIBOSOMAL PROTEIN S6"/>
    <property type="match status" value="1"/>
</dbReference>
<dbReference type="InterPro" id="IPR000529">
    <property type="entry name" value="Ribosomal_bS6"/>
</dbReference>
<dbReference type="InterPro" id="IPR014717">
    <property type="entry name" value="Transl_elong_EF1B/ribsomal_bS6"/>
</dbReference>
<evidence type="ECO:0000313" key="4">
    <source>
        <dbReference type="EMBL" id="PIP22354.1"/>
    </source>
</evidence>
<keyword evidence="3" id="KW-0699">rRNA-binding</keyword>
<evidence type="ECO:0000256" key="3">
    <source>
        <dbReference type="HAMAP-Rule" id="MF_00360"/>
    </source>
</evidence>
<proteinExistence type="inferred from homology"/>
<dbReference type="GO" id="GO:0005840">
    <property type="term" value="C:ribosome"/>
    <property type="evidence" value="ECO:0007669"/>
    <property type="project" value="UniProtKB-KW"/>
</dbReference>
<evidence type="ECO:0000313" key="5">
    <source>
        <dbReference type="Proteomes" id="UP000229054"/>
    </source>
</evidence>
<dbReference type="AlphaFoldDB" id="A0A2G9YSY4"/>
<sequence length="138" mass="15897">MKSYELTCLISPDLSEEELKQLEEKVASFIREEEGILNGTSLVVRKALSYPVKKKHSAYLAMINFQLNPEKIENLEAKLKKENQVLRYLVTVKPPVKEMAAITRRPATIKSAPKKTMEKVELKEIEKKLEEILEDEPK</sequence>
<dbReference type="InterPro" id="IPR020814">
    <property type="entry name" value="Ribosomal_S6_plastid/chlpt"/>
</dbReference>
<dbReference type="GO" id="GO:0006412">
    <property type="term" value="P:translation"/>
    <property type="evidence" value="ECO:0007669"/>
    <property type="project" value="UniProtKB-UniRule"/>
</dbReference>
<comment type="similarity">
    <text evidence="1 3">Belongs to the bacterial ribosomal protein bS6 family.</text>
</comment>